<dbReference type="EMBL" id="CP075867">
    <property type="protein sequence ID" value="QYT01734.1"/>
    <property type="molecule type" value="Genomic_DNA"/>
</dbReference>
<dbReference type="PANTHER" id="PTHR24178">
    <property type="entry name" value="MOLTING PROTEIN MLT-4"/>
    <property type="match status" value="1"/>
</dbReference>
<feature type="region of interest" description="Disordered" evidence="3">
    <location>
        <begin position="330"/>
        <end position="402"/>
    </location>
</feature>
<dbReference type="Proteomes" id="UP000826661">
    <property type="component" value="Chromosome IV"/>
</dbReference>
<proteinExistence type="predicted"/>
<dbReference type="PANTHER" id="PTHR24178:SF9">
    <property type="entry name" value="ANK_REP_REGION DOMAIN-CONTAINING PROTEIN"/>
    <property type="match status" value="1"/>
</dbReference>
<evidence type="ECO:0000256" key="1">
    <source>
        <dbReference type="ARBA" id="ARBA00022737"/>
    </source>
</evidence>
<dbReference type="Gene3D" id="1.25.40.20">
    <property type="entry name" value="Ankyrin repeat-containing domain"/>
    <property type="match status" value="3"/>
</dbReference>
<evidence type="ECO:0000256" key="3">
    <source>
        <dbReference type="SAM" id="MobiDB-lite"/>
    </source>
</evidence>
<dbReference type="Pfam" id="PF12796">
    <property type="entry name" value="Ank_2"/>
    <property type="match status" value="5"/>
</dbReference>
<feature type="compositionally biased region" description="Polar residues" evidence="3">
    <location>
        <begin position="124"/>
        <end position="141"/>
    </location>
</feature>
<organism evidence="4 5">
    <name type="scientific">Trichoderma simmonsii</name>
    <dbReference type="NCBI Taxonomy" id="1491479"/>
    <lineage>
        <taxon>Eukaryota</taxon>
        <taxon>Fungi</taxon>
        <taxon>Dikarya</taxon>
        <taxon>Ascomycota</taxon>
        <taxon>Pezizomycotina</taxon>
        <taxon>Sordariomycetes</taxon>
        <taxon>Hypocreomycetidae</taxon>
        <taxon>Hypocreales</taxon>
        <taxon>Hypocreaceae</taxon>
        <taxon>Trichoderma</taxon>
    </lineage>
</organism>
<protein>
    <submittedName>
        <fullName evidence="4">ANK_REP_REGION domain-containing protein</fullName>
    </submittedName>
</protein>
<keyword evidence="5" id="KW-1185">Reference proteome</keyword>
<evidence type="ECO:0000256" key="2">
    <source>
        <dbReference type="ARBA" id="ARBA00023043"/>
    </source>
</evidence>
<accession>A0A8G0PM96</accession>
<keyword evidence="1" id="KW-0677">Repeat</keyword>
<evidence type="ECO:0000313" key="4">
    <source>
        <dbReference type="EMBL" id="QYT01734.1"/>
    </source>
</evidence>
<feature type="region of interest" description="Disordered" evidence="3">
    <location>
        <begin position="106"/>
        <end position="148"/>
    </location>
</feature>
<dbReference type="AlphaFoldDB" id="A0A8G0PM96"/>
<dbReference type="SUPFAM" id="SSF48403">
    <property type="entry name" value="Ankyrin repeat"/>
    <property type="match status" value="2"/>
</dbReference>
<reference evidence="4 5" key="1">
    <citation type="journal article" date="2021" name="BMC Genomics">
        <title>Telomere-to-telomere genome assembly of asparaginase-producing Trichoderma simmonsii.</title>
        <authorList>
            <person name="Chung D."/>
            <person name="Kwon Y.M."/>
            <person name="Yang Y."/>
        </authorList>
    </citation>
    <scope>NUCLEOTIDE SEQUENCE [LARGE SCALE GENOMIC DNA]</scope>
    <source>
        <strain evidence="4 5">GH-Sj1</strain>
    </source>
</reference>
<name>A0A8G0PM96_9HYPO</name>
<feature type="compositionally biased region" description="Basic and acidic residues" evidence="3">
    <location>
        <begin position="330"/>
        <end position="343"/>
    </location>
</feature>
<dbReference type="SMART" id="SM00248">
    <property type="entry name" value="ANK"/>
    <property type="match status" value="13"/>
</dbReference>
<sequence>MGDPCPSWPLWSCDDGLDAKEAMLNSCSKSSCSRCPSPHFPSHWTNAVWLGIMLSTHQTRVVVPKEESVQQFDFFEALSLTPQKEPFTLNTDELLSGPVTVFHPIDPITPKSPPPLATPVPKAASTTNIETPSNSNSNPQATIKKPTKMSRQASKALVKCSELCHVVAANGDRTSVRMLEYLTTVKQLSTNFDRLAHLFLDTCQILFSIEAGLAECGRSTPELPPDVVVELDKKLRVAQSDFNILDQMLSKLLEYERKGTMGKMRRGWGKIFGDTDVDKMTSVLERTKEGLRMSALLFQWTLGTEKIERGMGIGFTGLAAALDRLDDNSGRVKVKASEPDLSRHRPSPLNHGMLAVDGQHQQMLASSAAWSERSSSRRPDSSLGNKPFPASRGPSDDILHHYSMTTPSSIISERANSAIAPAFDRASTIGDASSHTGNSESDALLEELAGMELGKSKTPVRLKVDPFTMPRWTPRSTGGSDAENLRGSIISAVRGKNHKLIEQLLDRGVAPHAALTEAVNLHDAESVRLLLLFGANPNEADADGITPLYAAVQKMFFSGAITLLKYGADPNLLAGPELESPLASAITTNKVSLTHLMLMYGGDLSQGTPDGNTLLIASINKKTPKRMIDILLHYGVDPNEKNREGKTALFDAINAGRVDIVGSLLGHGADPNLPGPKHMLWPAAHHSPCLQLLLSHGADYKKCPGIMELATSLNNIEAVRVLLKAGVDPNAKKDGVYTPLCTSIRDNRLDIFQLLLSNGADPNVNASEYPTFKCVTHNRVHLLPALVAAGADLHSPKGIMETAVSSNNMEALSWLLDQGLDPNERSPKGYSPLTTAIRETRMEMIEVLLARGADPNKRGQDWPVCMAVRSPPILRRILSVLAEPRAYKGVLEMAVAANQIESVKLLLAAGVSVEDKNGGVFSPLTTAIREDMKEMVEFLITDGHADLNAPGEHLPVVKAVRRCRGDDTEILEMLLNKGANPNKVYRGWNAFMQAVENGDMRILKLLSSKFSVDLEARDDQGRNVIDIASSRGWEEAVNILLEGNFRL</sequence>
<evidence type="ECO:0000313" key="5">
    <source>
        <dbReference type="Proteomes" id="UP000826661"/>
    </source>
</evidence>
<dbReference type="InterPro" id="IPR036770">
    <property type="entry name" value="Ankyrin_rpt-contain_sf"/>
</dbReference>
<gene>
    <name evidence="4" type="ORF">H0G86_008759</name>
</gene>
<keyword evidence="2" id="KW-0040">ANK repeat</keyword>
<dbReference type="InterPro" id="IPR002110">
    <property type="entry name" value="Ankyrin_rpt"/>
</dbReference>